<dbReference type="GO" id="GO:0000287">
    <property type="term" value="F:magnesium ion binding"/>
    <property type="evidence" value="ECO:0007669"/>
    <property type="project" value="UniProtKB-UniRule"/>
</dbReference>
<proteinExistence type="inferred from homology"/>
<dbReference type="InterPro" id="IPR002716">
    <property type="entry name" value="PIN_dom"/>
</dbReference>
<evidence type="ECO:0000256" key="7">
    <source>
        <dbReference type="ARBA" id="ARBA00038093"/>
    </source>
</evidence>
<comment type="cofactor">
    <cofactor evidence="1 8">
        <name>Mg(2+)</name>
        <dbReference type="ChEBI" id="CHEBI:18420"/>
    </cofactor>
</comment>
<dbReference type="OrthoDB" id="9796690at2"/>
<name>A0A2I9D3K7_9DEIO</name>
<dbReference type="HAMAP" id="MF_00265">
    <property type="entry name" value="VapC_Nob1"/>
    <property type="match status" value="1"/>
</dbReference>
<evidence type="ECO:0000256" key="5">
    <source>
        <dbReference type="ARBA" id="ARBA00022801"/>
    </source>
</evidence>
<keyword evidence="3 8" id="KW-0540">Nuclease</keyword>
<reference evidence="11" key="1">
    <citation type="submission" date="2018-01" db="EMBL/GenBank/DDBJ databases">
        <title>Draft Genome Sequence of the Radioresistant Bacterium Deinococcus aerius TR0125, Isolated from the Higher Atmosphere above Japan.</title>
        <authorList>
            <person name="Satoh K."/>
            <person name="Arai H."/>
            <person name="Sanzen T."/>
            <person name="Kawaguchi Y."/>
            <person name="Hayashi H."/>
            <person name="Yokobori S."/>
            <person name="Yamagishi A."/>
            <person name="Oono Y."/>
            <person name="Narumi I."/>
        </authorList>
    </citation>
    <scope>NUCLEOTIDE SEQUENCE [LARGE SCALE GENOMIC DNA]</scope>
    <source>
        <strain evidence="11">TR0125</strain>
    </source>
</reference>
<dbReference type="EC" id="3.1.-.-" evidence="8"/>
<dbReference type="InterPro" id="IPR050556">
    <property type="entry name" value="Type_II_TA_system_RNase"/>
</dbReference>
<sequence>MLALDTNILIAVQKREPLADRHYRTAVTAGEVLAVPSVVRFEARRSLLRPEYSRRLGVLDNLLAFLPSLDFDAEAADMAARMHDQLRAAGTPTDDADLLIAATALRHGAALVTRNTRHFQKIPGLQLVDWQQEER</sequence>
<dbReference type="InterPro" id="IPR022907">
    <property type="entry name" value="VapC_family"/>
</dbReference>
<evidence type="ECO:0000256" key="8">
    <source>
        <dbReference type="HAMAP-Rule" id="MF_00265"/>
    </source>
</evidence>
<dbReference type="Gene3D" id="3.40.50.1010">
    <property type="entry name" value="5'-nuclease"/>
    <property type="match status" value="1"/>
</dbReference>
<keyword evidence="6 8" id="KW-0460">Magnesium</keyword>
<keyword evidence="5 8" id="KW-0378">Hydrolase</keyword>
<dbReference type="InterPro" id="IPR029060">
    <property type="entry name" value="PIN-like_dom_sf"/>
</dbReference>
<evidence type="ECO:0000256" key="4">
    <source>
        <dbReference type="ARBA" id="ARBA00022723"/>
    </source>
</evidence>
<dbReference type="GO" id="GO:0016787">
    <property type="term" value="F:hydrolase activity"/>
    <property type="evidence" value="ECO:0007669"/>
    <property type="project" value="UniProtKB-KW"/>
</dbReference>
<dbReference type="SUPFAM" id="SSF88723">
    <property type="entry name" value="PIN domain-like"/>
    <property type="match status" value="1"/>
</dbReference>
<dbReference type="GO" id="GO:0004540">
    <property type="term" value="F:RNA nuclease activity"/>
    <property type="evidence" value="ECO:0007669"/>
    <property type="project" value="InterPro"/>
</dbReference>
<evidence type="ECO:0000313" key="11">
    <source>
        <dbReference type="Proteomes" id="UP000236569"/>
    </source>
</evidence>
<evidence type="ECO:0000259" key="9">
    <source>
        <dbReference type="Pfam" id="PF01850"/>
    </source>
</evidence>
<dbReference type="RefSeq" id="WP_103128600.1">
    <property type="nucleotide sequence ID" value="NZ_BFAG01000003.1"/>
</dbReference>
<dbReference type="Proteomes" id="UP000236569">
    <property type="component" value="Unassembled WGS sequence"/>
</dbReference>
<feature type="binding site" evidence="8">
    <location>
        <position position="5"/>
    </location>
    <ligand>
        <name>Mg(2+)</name>
        <dbReference type="ChEBI" id="CHEBI:18420"/>
    </ligand>
</feature>
<dbReference type="Pfam" id="PF01850">
    <property type="entry name" value="PIN"/>
    <property type="match status" value="1"/>
</dbReference>
<accession>A0A2I9D3K7</accession>
<dbReference type="AlphaFoldDB" id="A0A2I9D3K7"/>
<feature type="binding site" evidence="8">
    <location>
        <position position="97"/>
    </location>
    <ligand>
        <name>Mg(2+)</name>
        <dbReference type="ChEBI" id="CHEBI:18420"/>
    </ligand>
</feature>
<keyword evidence="11" id="KW-1185">Reference proteome</keyword>
<comment type="function">
    <text evidence="8">Toxic component of a toxin-antitoxin (TA) system. An RNase.</text>
</comment>
<evidence type="ECO:0000256" key="1">
    <source>
        <dbReference type="ARBA" id="ARBA00001946"/>
    </source>
</evidence>
<comment type="similarity">
    <text evidence="7 8">Belongs to the PINc/VapC protein family.</text>
</comment>
<organism evidence="10 11">
    <name type="scientific">Deinococcus aerius</name>
    <dbReference type="NCBI Taxonomy" id="200253"/>
    <lineage>
        <taxon>Bacteria</taxon>
        <taxon>Thermotogati</taxon>
        <taxon>Deinococcota</taxon>
        <taxon>Deinococci</taxon>
        <taxon>Deinococcales</taxon>
        <taxon>Deinococcaceae</taxon>
        <taxon>Deinococcus</taxon>
    </lineage>
</organism>
<keyword evidence="8" id="KW-0800">Toxin</keyword>
<dbReference type="PANTHER" id="PTHR33653:SF1">
    <property type="entry name" value="RIBONUCLEASE VAPC2"/>
    <property type="match status" value="1"/>
</dbReference>
<gene>
    <name evidence="8" type="primary">vapC</name>
    <name evidence="10" type="ORF">DAERI_030332</name>
</gene>
<evidence type="ECO:0000256" key="2">
    <source>
        <dbReference type="ARBA" id="ARBA00022649"/>
    </source>
</evidence>
<dbReference type="PANTHER" id="PTHR33653">
    <property type="entry name" value="RIBONUCLEASE VAPC2"/>
    <property type="match status" value="1"/>
</dbReference>
<keyword evidence="4 8" id="KW-0479">Metal-binding</keyword>
<keyword evidence="2 8" id="KW-1277">Toxin-antitoxin system</keyword>
<evidence type="ECO:0000256" key="3">
    <source>
        <dbReference type="ARBA" id="ARBA00022722"/>
    </source>
</evidence>
<evidence type="ECO:0000313" key="10">
    <source>
        <dbReference type="EMBL" id="GBF05166.1"/>
    </source>
</evidence>
<feature type="domain" description="PIN" evidence="9">
    <location>
        <begin position="4"/>
        <end position="123"/>
    </location>
</feature>
<dbReference type="GO" id="GO:0090729">
    <property type="term" value="F:toxin activity"/>
    <property type="evidence" value="ECO:0007669"/>
    <property type="project" value="UniProtKB-KW"/>
</dbReference>
<dbReference type="EMBL" id="BFAG01000003">
    <property type="protein sequence ID" value="GBF05166.1"/>
    <property type="molecule type" value="Genomic_DNA"/>
</dbReference>
<comment type="caution">
    <text evidence="10">The sequence shown here is derived from an EMBL/GenBank/DDBJ whole genome shotgun (WGS) entry which is preliminary data.</text>
</comment>
<protein>
    <recommendedName>
        <fullName evidence="8">Ribonuclease VapC</fullName>
        <shortName evidence="8">RNase VapC</shortName>
        <ecNumber evidence="8">3.1.-.-</ecNumber>
    </recommendedName>
    <alternativeName>
        <fullName evidence="8">Toxin VapC</fullName>
    </alternativeName>
</protein>
<evidence type="ECO:0000256" key="6">
    <source>
        <dbReference type="ARBA" id="ARBA00022842"/>
    </source>
</evidence>